<keyword evidence="3" id="KW-1185">Reference proteome</keyword>
<comment type="caution">
    <text evidence="2">The sequence shown here is derived from an EMBL/GenBank/DDBJ whole genome shotgun (WGS) entry which is preliminary data.</text>
</comment>
<dbReference type="Pfam" id="PF02641">
    <property type="entry name" value="DUF190"/>
    <property type="match status" value="1"/>
</dbReference>
<evidence type="ECO:0000313" key="2">
    <source>
        <dbReference type="EMBL" id="NYH21596.1"/>
    </source>
</evidence>
<dbReference type="Proteomes" id="UP000540929">
    <property type="component" value="Unassembled WGS sequence"/>
</dbReference>
<sequence length="117" mass="12676">MTKGYQLTFYTEQNRRHGHQPVVEWLLSVARHAGILGATVVAAAEGVGHAGARHAARFFELADQPQQVIFAVTEGEAETLLAVVRQGGVPVFYTLCPIEFGMLGSADLACRPESARR</sequence>
<dbReference type="InterPro" id="IPR003793">
    <property type="entry name" value="UPF0166"/>
</dbReference>
<reference evidence="2 3" key="1">
    <citation type="submission" date="2020-07" db="EMBL/GenBank/DDBJ databases">
        <title>Exploring microbial biodiversity for novel pathways involved in the catabolism of aromatic compounds derived from lignin.</title>
        <authorList>
            <person name="Elkins J."/>
        </authorList>
    </citation>
    <scope>NUCLEOTIDE SEQUENCE [LARGE SCALE GENOMIC DNA]</scope>
    <source>
        <strain evidence="2 3">H2C3C</strain>
    </source>
</reference>
<evidence type="ECO:0000256" key="1">
    <source>
        <dbReference type="ARBA" id="ARBA00010554"/>
    </source>
</evidence>
<dbReference type="EMBL" id="JACCAS010000001">
    <property type="protein sequence ID" value="NYH21596.1"/>
    <property type="molecule type" value="Genomic_DNA"/>
</dbReference>
<organism evidence="2 3">
    <name type="scientific">Paraburkholderia bryophila</name>
    <dbReference type="NCBI Taxonomy" id="420952"/>
    <lineage>
        <taxon>Bacteria</taxon>
        <taxon>Pseudomonadati</taxon>
        <taxon>Pseudomonadota</taxon>
        <taxon>Betaproteobacteria</taxon>
        <taxon>Burkholderiales</taxon>
        <taxon>Burkholderiaceae</taxon>
        <taxon>Paraburkholderia</taxon>
    </lineage>
</organism>
<proteinExistence type="inferred from homology"/>
<protein>
    <submittedName>
        <fullName evidence="2">PII-like signaling protein</fullName>
    </submittedName>
</protein>
<dbReference type="AlphaFoldDB" id="A0A7Y9WIP3"/>
<dbReference type="InterPro" id="IPR015867">
    <property type="entry name" value="N-reg_PII/ATP_PRibTrfase_C"/>
</dbReference>
<dbReference type="SUPFAM" id="SSF54913">
    <property type="entry name" value="GlnB-like"/>
    <property type="match status" value="1"/>
</dbReference>
<gene>
    <name evidence="2" type="ORF">GGD40_001075</name>
</gene>
<name>A0A7Y9WIP3_9BURK</name>
<evidence type="ECO:0000313" key="3">
    <source>
        <dbReference type="Proteomes" id="UP000540929"/>
    </source>
</evidence>
<dbReference type="RefSeq" id="WP_179743009.1">
    <property type="nucleotide sequence ID" value="NZ_JACCAS010000001.1"/>
</dbReference>
<dbReference type="InterPro" id="IPR011322">
    <property type="entry name" value="N-reg_PII-like_a/b"/>
</dbReference>
<accession>A0A7Y9WIP3</accession>
<comment type="similarity">
    <text evidence="1">Belongs to the UPF0166 family.</text>
</comment>
<dbReference type="Gene3D" id="3.30.70.120">
    <property type="match status" value="1"/>
</dbReference>